<protein>
    <submittedName>
        <fullName evidence="3">Short-chain dehydrogenase reductase 3b-like</fullName>
    </submittedName>
</protein>
<dbReference type="KEGG" id="nnu:104589573"/>
<sequence>MEAFSLRFDIEDHINNTSDIGFIARMKKLLVPQYGDFLKSEEMLIDGFRYRNSSSGGNPSSGIGKATVRLFVVHVCLVVIIANVQDELGQRVAASIGTDRCIYIHCDITDEDQVKSMVERTVRSYGHLDIMFSNAGIFNNHQGILDLDLIACDHLFAVNVRGMAACVKHAAQSMVDTGVKGSTV</sequence>
<dbReference type="PANTHER" id="PTHR42820">
    <property type="entry name" value="SHORT-CHAIN DEHYDROGENASE REDUCTASE"/>
    <property type="match status" value="1"/>
</dbReference>
<dbReference type="Pfam" id="PF13561">
    <property type="entry name" value="adh_short_C2"/>
    <property type="match status" value="1"/>
</dbReference>
<comment type="similarity">
    <text evidence="1">Belongs to the short-chain dehydrogenases/reductases (SDR) family.</text>
</comment>
<dbReference type="AlphaFoldDB" id="A0A1U7Z5V3"/>
<accession>A0A1U7Z5V3</accession>
<dbReference type="InterPro" id="IPR036291">
    <property type="entry name" value="NAD(P)-bd_dom_sf"/>
</dbReference>
<reference evidence="3" key="1">
    <citation type="submission" date="2025-08" db="UniProtKB">
        <authorList>
            <consortium name="RefSeq"/>
        </authorList>
    </citation>
    <scope>IDENTIFICATION</scope>
</reference>
<dbReference type="OrthoDB" id="294295at2759"/>
<dbReference type="PANTHER" id="PTHR42820:SF21">
    <property type="entry name" value="SHORT-CHAIN DEHYDROGENASE REDUCTASE 3B-LIKE"/>
    <property type="match status" value="1"/>
</dbReference>
<keyword evidence="2" id="KW-1185">Reference proteome</keyword>
<evidence type="ECO:0000313" key="2">
    <source>
        <dbReference type="Proteomes" id="UP000189703"/>
    </source>
</evidence>
<dbReference type="SUPFAM" id="SSF51735">
    <property type="entry name" value="NAD(P)-binding Rossmann-fold domains"/>
    <property type="match status" value="1"/>
</dbReference>
<dbReference type="InParanoid" id="A0A1U7Z5V3"/>
<evidence type="ECO:0000313" key="3">
    <source>
        <dbReference type="RefSeq" id="XP_010246223.1"/>
    </source>
</evidence>
<dbReference type="GeneID" id="104589573"/>
<dbReference type="eggNOG" id="KOG0725">
    <property type="taxonomic scope" value="Eukaryota"/>
</dbReference>
<organism evidence="2 3">
    <name type="scientific">Nelumbo nucifera</name>
    <name type="common">Sacred lotus</name>
    <dbReference type="NCBI Taxonomy" id="4432"/>
    <lineage>
        <taxon>Eukaryota</taxon>
        <taxon>Viridiplantae</taxon>
        <taxon>Streptophyta</taxon>
        <taxon>Embryophyta</taxon>
        <taxon>Tracheophyta</taxon>
        <taxon>Spermatophyta</taxon>
        <taxon>Magnoliopsida</taxon>
        <taxon>Proteales</taxon>
        <taxon>Nelumbonaceae</taxon>
        <taxon>Nelumbo</taxon>
    </lineage>
</organism>
<name>A0A1U7Z5V3_NELNU</name>
<proteinExistence type="inferred from homology"/>
<evidence type="ECO:0000256" key="1">
    <source>
        <dbReference type="ARBA" id="ARBA00006484"/>
    </source>
</evidence>
<gene>
    <name evidence="3" type="primary">LOC104589573</name>
</gene>
<dbReference type="InterPro" id="IPR002347">
    <property type="entry name" value="SDR_fam"/>
</dbReference>
<dbReference type="Proteomes" id="UP000189703">
    <property type="component" value="Unplaced"/>
</dbReference>
<dbReference type="STRING" id="4432.A0A1U7Z5V3"/>
<dbReference type="Gene3D" id="3.40.50.720">
    <property type="entry name" value="NAD(P)-binding Rossmann-like Domain"/>
    <property type="match status" value="1"/>
</dbReference>
<dbReference type="RefSeq" id="XP_010246223.1">
    <property type="nucleotide sequence ID" value="XM_010247921.1"/>
</dbReference>